<organism evidence="2 3">
    <name type="scientific">Clostridium segne</name>
    <dbReference type="NCBI Taxonomy" id="2763038"/>
    <lineage>
        <taxon>Bacteria</taxon>
        <taxon>Bacillati</taxon>
        <taxon>Bacillota</taxon>
        <taxon>Clostridia</taxon>
        <taxon>Eubacteriales</taxon>
        <taxon>Clostridiaceae</taxon>
        <taxon>Clostridium</taxon>
    </lineage>
</organism>
<dbReference type="AlphaFoldDB" id="A0AAW3X5I5"/>
<gene>
    <name evidence="2" type="ORF">H8S19_12835</name>
</gene>
<dbReference type="InterPro" id="IPR010093">
    <property type="entry name" value="SinI_DNA-bd"/>
</dbReference>
<dbReference type="Proteomes" id="UP000653904">
    <property type="component" value="Unassembled WGS sequence"/>
</dbReference>
<dbReference type="EMBL" id="JACOOW010000015">
    <property type="protein sequence ID" value="MBC5657926.1"/>
    <property type="molecule type" value="Genomic_DNA"/>
</dbReference>
<dbReference type="InterPro" id="IPR041657">
    <property type="entry name" value="HTH_17"/>
</dbReference>
<dbReference type="NCBIfam" id="TIGR01764">
    <property type="entry name" value="excise"/>
    <property type="match status" value="1"/>
</dbReference>
<evidence type="ECO:0000313" key="3">
    <source>
        <dbReference type="Proteomes" id="UP000653904"/>
    </source>
</evidence>
<reference evidence="2 3" key="1">
    <citation type="submission" date="2020-08" db="EMBL/GenBank/DDBJ databases">
        <title>Genome public.</title>
        <authorList>
            <person name="Liu C."/>
            <person name="Sun Q."/>
        </authorList>
    </citation>
    <scope>NUCLEOTIDE SEQUENCE [LARGE SCALE GENOMIC DNA]</scope>
    <source>
        <strain evidence="2 3">BX14</strain>
    </source>
</reference>
<dbReference type="Pfam" id="PF12728">
    <property type="entry name" value="HTH_17"/>
    <property type="match status" value="1"/>
</dbReference>
<dbReference type="RefSeq" id="WP_022358914.1">
    <property type="nucleotide sequence ID" value="NZ_JACOOW010000015.1"/>
</dbReference>
<evidence type="ECO:0000259" key="1">
    <source>
        <dbReference type="Pfam" id="PF12728"/>
    </source>
</evidence>
<evidence type="ECO:0000313" key="2">
    <source>
        <dbReference type="EMBL" id="MBC5657926.1"/>
    </source>
</evidence>
<protein>
    <submittedName>
        <fullName evidence="2">Helix-turn-helix domain-containing protein</fullName>
    </submittedName>
</protein>
<keyword evidence="3" id="KW-1185">Reference proteome</keyword>
<sequence>MFEQTPDILTFKECQELLKIGKNTLLDLLHNEEIEGFKIGTRWKIPKAAVLEYIYHKY</sequence>
<proteinExistence type="predicted"/>
<name>A0AAW3X5I5_9CLOT</name>
<accession>A0AAW3X5I5</accession>
<feature type="domain" description="Helix-turn-helix" evidence="1">
    <location>
        <begin position="9"/>
        <end position="54"/>
    </location>
</feature>
<comment type="caution">
    <text evidence="2">The sequence shown here is derived from an EMBL/GenBank/DDBJ whole genome shotgun (WGS) entry which is preliminary data.</text>
</comment>
<dbReference type="GO" id="GO:0003677">
    <property type="term" value="F:DNA binding"/>
    <property type="evidence" value="ECO:0007669"/>
    <property type="project" value="InterPro"/>
</dbReference>